<dbReference type="Proteomes" id="UP000264071">
    <property type="component" value="Unassembled WGS sequence"/>
</dbReference>
<dbReference type="InterPro" id="IPR016024">
    <property type="entry name" value="ARM-type_fold"/>
</dbReference>
<evidence type="ECO:0000313" key="1">
    <source>
        <dbReference type="EMBL" id="HCT57868.1"/>
    </source>
</evidence>
<dbReference type="EMBL" id="DPIY01000010">
    <property type="protein sequence ID" value="HCT57868.1"/>
    <property type="molecule type" value="Genomic_DNA"/>
</dbReference>
<accession>A0A3D4VB68</accession>
<evidence type="ECO:0008006" key="3">
    <source>
        <dbReference type="Google" id="ProtNLM"/>
    </source>
</evidence>
<gene>
    <name evidence="1" type="ORF">DGD08_11760</name>
</gene>
<organism evidence="1 2">
    <name type="scientific">Gemmatimonas aurantiaca</name>
    <dbReference type="NCBI Taxonomy" id="173480"/>
    <lineage>
        <taxon>Bacteria</taxon>
        <taxon>Pseudomonadati</taxon>
        <taxon>Gemmatimonadota</taxon>
        <taxon>Gemmatimonadia</taxon>
        <taxon>Gemmatimonadales</taxon>
        <taxon>Gemmatimonadaceae</taxon>
        <taxon>Gemmatimonas</taxon>
    </lineage>
</organism>
<dbReference type="SUPFAM" id="SSF48371">
    <property type="entry name" value="ARM repeat"/>
    <property type="match status" value="1"/>
</dbReference>
<dbReference type="InterPro" id="IPR004155">
    <property type="entry name" value="PBS_lyase_HEAT"/>
</dbReference>
<dbReference type="SMART" id="SM00567">
    <property type="entry name" value="EZ_HEAT"/>
    <property type="match status" value="3"/>
</dbReference>
<dbReference type="Gene3D" id="1.25.10.10">
    <property type="entry name" value="Leucine-rich Repeat Variant"/>
    <property type="match status" value="1"/>
</dbReference>
<dbReference type="AlphaFoldDB" id="A0A3D4VB68"/>
<dbReference type="Pfam" id="PF13646">
    <property type="entry name" value="HEAT_2"/>
    <property type="match status" value="1"/>
</dbReference>
<name>A0A3D4VB68_9BACT</name>
<dbReference type="InterPro" id="IPR011989">
    <property type="entry name" value="ARM-like"/>
</dbReference>
<reference evidence="1 2" key="1">
    <citation type="journal article" date="2018" name="Nat. Biotechnol.">
        <title>A standardized bacterial taxonomy based on genome phylogeny substantially revises the tree of life.</title>
        <authorList>
            <person name="Parks D.H."/>
            <person name="Chuvochina M."/>
            <person name="Waite D.W."/>
            <person name="Rinke C."/>
            <person name="Skarshewski A."/>
            <person name="Chaumeil P.A."/>
            <person name="Hugenholtz P."/>
        </authorList>
    </citation>
    <scope>NUCLEOTIDE SEQUENCE [LARGE SCALE GENOMIC DNA]</scope>
    <source>
        <strain evidence="1">UBA8844</strain>
    </source>
</reference>
<evidence type="ECO:0000313" key="2">
    <source>
        <dbReference type="Proteomes" id="UP000264071"/>
    </source>
</evidence>
<sequence>MLVSQLRDKAAMADVLTSVQRLCALARVGSVTLRADMTDAGAPASVQEALDILRQTLGVHDLEAIDISATVTDAELIKLAGILVGPPSSVHGSIIDTADALSVWNVRLHVRGVSPRPTPPGMHAVAPDVIASHQAVVRDPVPSTPSPIKPAEVVRDMRREVADAVVQADAAEVVRLLESIEEPPRFAQAASMEALVLAVEHLVDVPDDYDRVHAVLRRAGAVGARALFRQLMASTETAERRLLYDASAAHPAIADVARAHVGHPTWYVVRNAAGLLGESGSPQAIPDLSKLLRHDDQRVRAAAVVALGRIGGPAAMARLESVLTDPSSDVRNRALALVFASPESDPLADRMLMALEEESTLEFQLEMIHALAHVPTTRARNRLVSLSTMEAITADDFQLRLAAMAALAAGHRPAADAALYRLLDDPSPTIAERAAALLG</sequence>
<comment type="caution">
    <text evidence="1">The sequence shown here is derived from an EMBL/GenBank/DDBJ whole genome shotgun (WGS) entry which is preliminary data.</text>
</comment>
<proteinExistence type="predicted"/>
<protein>
    <recommendedName>
        <fullName evidence="3">HEAT repeat domain-containing protein</fullName>
    </recommendedName>
</protein>